<proteinExistence type="predicted"/>
<evidence type="ECO:0000313" key="1">
    <source>
        <dbReference type="EMBL" id="KAI4331222.1"/>
    </source>
</evidence>
<organism evidence="1 2">
    <name type="scientific">Melastoma candidum</name>
    <dbReference type="NCBI Taxonomy" id="119954"/>
    <lineage>
        <taxon>Eukaryota</taxon>
        <taxon>Viridiplantae</taxon>
        <taxon>Streptophyta</taxon>
        <taxon>Embryophyta</taxon>
        <taxon>Tracheophyta</taxon>
        <taxon>Spermatophyta</taxon>
        <taxon>Magnoliopsida</taxon>
        <taxon>eudicotyledons</taxon>
        <taxon>Gunneridae</taxon>
        <taxon>Pentapetalae</taxon>
        <taxon>rosids</taxon>
        <taxon>malvids</taxon>
        <taxon>Myrtales</taxon>
        <taxon>Melastomataceae</taxon>
        <taxon>Melastomatoideae</taxon>
        <taxon>Melastomateae</taxon>
        <taxon>Melastoma</taxon>
    </lineage>
</organism>
<dbReference type="EMBL" id="CM042887">
    <property type="protein sequence ID" value="KAI4331222.1"/>
    <property type="molecule type" value="Genomic_DNA"/>
</dbReference>
<dbReference type="Proteomes" id="UP001057402">
    <property type="component" value="Chromosome 8"/>
</dbReference>
<gene>
    <name evidence="1" type="ORF">MLD38_029428</name>
</gene>
<accession>A0ACB9N433</accession>
<sequence length="368" mass="40318">MPSRLSDAFKDHPVYAHCKIIDFGSVKELPDSYVWAARDDEATPRIITGSSVPVVDLRDPNAVTLIGLACKEWGMFQITNHGVPKDLMVELERAGRGLFSLPLQQKMKAARKPDGISGYGVARISSFFRKRMWSEGFTIFGSPLEHARQLWPHDHTRFCDVIGRYEEEMKLLAGKLMWLMLGSLGISPNSEGMGWAGPNGDFPGASHALQMNSYPACPEPDRAMGMAAHTDSTLLTILLQNNTIGLQVAKEGSAGGWITVPTIPGSLIVNIGDLLHVLTNGTYPSVVHRAVVNRVEHRLSVAYLYGPQSRTRISPLPGLTGGDRPALYGAVTWREYLGMKAEHFDGALSMLRLRRGASENDNAGGIRE</sequence>
<evidence type="ECO:0000313" key="2">
    <source>
        <dbReference type="Proteomes" id="UP001057402"/>
    </source>
</evidence>
<protein>
    <submittedName>
        <fullName evidence="1">Uncharacterized protein</fullName>
    </submittedName>
</protein>
<reference evidence="2" key="1">
    <citation type="journal article" date="2023" name="Front. Plant Sci.">
        <title>Chromosomal-level genome assembly of Melastoma candidum provides insights into trichome evolution.</title>
        <authorList>
            <person name="Zhong Y."/>
            <person name="Wu W."/>
            <person name="Sun C."/>
            <person name="Zou P."/>
            <person name="Liu Y."/>
            <person name="Dai S."/>
            <person name="Zhou R."/>
        </authorList>
    </citation>
    <scope>NUCLEOTIDE SEQUENCE [LARGE SCALE GENOMIC DNA]</scope>
</reference>
<name>A0ACB9N433_9MYRT</name>
<comment type="caution">
    <text evidence="1">The sequence shown here is derived from an EMBL/GenBank/DDBJ whole genome shotgun (WGS) entry which is preliminary data.</text>
</comment>
<keyword evidence="2" id="KW-1185">Reference proteome</keyword>